<dbReference type="InterPro" id="IPR055374">
    <property type="entry name" value="Ribophorin_II_3rd"/>
</dbReference>
<feature type="domain" description="Ribophorin II third" evidence="15">
    <location>
        <begin position="473"/>
        <end position="540"/>
    </location>
</feature>
<keyword evidence="6 12" id="KW-0812">Transmembrane</keyword>
<dbReference type="Pfam" id="PF05817">
    <property type="entry name" value="Ribophorin_II"/>
    <property type="match status" value="2"/>
</dbReference>
<keyword evidence="7 12" id="KW-0732">Signal</keyword>
<dbReference type="InterPro" id="IPR008814">
    <property type="entry name" value="Swp1"/>
</dbReference>
<dbReference type="CTD" id="20324355"/>
<feature type="chain" id="PRO_5001703838" description="Dolichyl-diphosphooligosaccharide--protein glycosyltransferase subunit 2" evidence="12">
    <location>
        <begin position="23"/>
        <end position="712"/>
    </location>
</feature>
<dbReference type="GO" id="GO:0006487">
    <property type="term" value="P:protein N-linked glycosylation"/>
    <property type="evidence" value="ECO:0007669"/>
    <property type="project" value="UniProtKB-UniRule"/>
</dbReference>
<dbReference type="InterPro" id="IPR055373">
    <property type="entry name" value="Ribophorin_II_N"/>
</dbReference>
<evidence type="ECO:0000313" key="18">
    <source>
        <dbReference type="Proteomes" id="UP000054324"/>
    </source>
</evidence>
<evidence type="ECO:0000256" key="8">
    <source>
        <dbReference type="ARBA" id="ARBA00022824"/>
    </source>
</evidence>
<evidence type="ECO:0000256" key="12">
    <source>
        <dbReference type="RuleBase" id="RU366029"/>
    </source>
</evidence>
<dbReference type="PANTHER" id="PTHR12640:SF0">
    <property type="entry name" value="DOLICHYL-DIPHOSPHOOLIGOSACCHARIDE--PROTEIN GLYCOSYLTRANSFERASE SUBUNIT 2"/>
    <property type="match status" value="1"/>
</dbReference>
<feature type="region of interest" description="Disordered" evidence="13">
    <location>
        <begin position="554"/>
        <end position="591"/>
    </location>
</feature>
<dbReference type="GeneID" id="20324355"/>
<dbReference type="KEGG" id="ovi:T265_10187"/>
<protein>
    <recommendedName>
        <fullName evidence="5 12">Dolichyl-diphosphooligosaccharide--protein glycosyltransferase subunit 2</fullName>
    </recommendedName>
    <alternativeName>
        <fullName evidence="12">Ribophorin-2</fullName>
    </alternativeName>
</protein>
<evidence type="ECO:0000313" key="17">
    <source>
        <dbReference type="EMBL" id="KER21497.1"/>
    </source>
</evidence>
<comment type="function">
    <text evidence="1 12">Subunit of the oligosaccharyl transferase (OST) complex that catalyzes the initial transfer of a defined glycan (Glc(3)Man(9)GlcNAc(2) in eukaryotes) from the lipid carrier dolichol-pyrophosphate to an asparagine residue within an Asn-X-Ser/Thr consensus motif in nascent polypeptide chains, the first step in protein N-glycosylation. N-glycosylation occurs cotranslationally and the complex associates with the Sec61 complex at the channel-forming translocon complex that mediates protein translocation across the endoplasmic reticulum (ER). All subunits are required for a maximal enzyme activity.</text>
</comment>
<evidence type="ECO:0000256" key="10">
    <source>
        <dbReference type="ARBA" id="ARBA00023136"/>
    </source>
</evidence>
<dbReference type="Proteomes" id="UP000054324">
    <property type="component" value="Unassembled WGS sequence"/>
</dbReference>
<comment type="pathway">
    <text evidence="3 12">Protein modification; protein glycosylation.</text>
</comment>
<keyword evidence="18" id="KW-1185">Reference proteome</keyword>
<evidence type="ECO:0000256" key="4">
    <source>
        <dbReference type="ARBA" id="ARBA00009038"/>
    </source>
</evidence>
<accession>A0A074Z7D9</accession>
<dbReference type="PANTHER" id="PTHR12640">
    <property type="entry name" value="RIBOPHORIN II"/>
    <property type="match status" value="1"/>
</dbReference>
<dbReference type="InterPro" id="IPR056790">
    <property type="entry name" value="Ribophorin_II_C"/>
</dbReference>
<dbReference type="STRING" id="6198.A0A074Z7D9"/>
<gene>
    <name evidence="17" type="ORF">T265_10187</name>
</gene>
<dbReference type="Pfam" id="PF23860">
    <property type="entry name" value="Ribophorin_II_3rd"/>
    <property type="match status" value="1"/>
</dbReference>
<evidence type="ECO:0000256" key="3">
    <source>
        <dbReference type="ARBA" id="ARBA00004922"/>
    </source>
</evidence>
<evidence type="ECO:0000259" key="15">
    <source>
        <dbReference type="Pfam" id="PF23860"/>
    </source>
</evidence>
<dbReference type="EMBL" id="KL596962">
    <property type="protein sequence ID" value="KER21497.1"/>
    <property type="molecule type" value="Genomic_DNA"/>
</dbReference>
<evidence type="ECO:0000256" key="2">
    <source>
        <dbReference type="ARBA" id="ARBA00004477"/>
    </source>
</evidence>
<comment type="subcellular location">
    <subcellularLocation>
        <location evidence="2 12">Endoplasmic reticulum membrane</location>
        <topology evidence="2 12">Multi-pass membrane protein</topology>
    </subcellularLocation>
</comment>
<evidence type="ECO:0000256" key="1">
    <source>
        <dbReference type="ARBA" id="ARBA00002791"/>
    </source>
</evidence>
<evidence type="ECO:0000256" key="5">
    <source>
        <dbReference type="ARBA" id="ARBA00017612"/>
    </source>
</evidence>
<feature type="transmembrane region" description="Helical" evidence="12">
    <location>
        <begin position="651"/>
        <end position="668"/>
    </location>
</feature>
<keyword evidence="9 12" id="KW-1133">Transmembrane helix</keyword>
<organism evidence="17 18">
    <name type="scientific">Opisthorchis viverrini</name>
    <name type="common">Southeast Asian liver fluke</name>
    <dbReference type="NCBI Taxonomy" id="6198"/>
    <lineage>
        <taxon>Eukaryota</taxon>
        <taxon>Metazoa</taxon>
        <taxon>Spiralia</taxon>
        <taxon>Lophotrochozoa</taxon>
        <taxon>Platyhelminthes</taxon>
        <taxon>Trematoda</taxon>
        <taxon>Digenea</taxon>
        <taxon>Opisthorchiida</taxon>
        <taxon>Opisthorchiata</taxon>
        <taxon>Opisthorchiidae</taxon>
        <taxon>Opisthorchis</taxon>
    </lineage>
</organism>
<evidence type="ECO:0000256" key="13">
    <source>
        <dbReference type="SAM" id="MobiDB-lite"/>
    </source>
</evidence>
<evidence type="ECO:0000256" key="9">
    <source>
        <dbReference type="ARBA" id="ARBA00022989"/>
    </source>
</evidence>
<sequence length="712" mass="77025">MACISLSLVLFACIFCCSPLSGVSQNQSPALSTHLSAECKSDLKNYFQRASAGGVREPAKIYHVVLGLSALGETLDELKDVCSVLTVPLTSPDIAFYHAYGIKKLKIPGCQISLNELKELAKKHLNANAAVEDLFFMVMAMKEAELDYDHGAVAGFIEKARTKNKSNPTAMAMIFQVAAALNLSKSSLIPYVTAAQEVLNQADEMDGKQLFFLCIAAAADDNDDDFTTVPYSIFRFHLYSHPCGQFDKGMYTTALVAQGISDLITAYGGVGDLTEHKLVKLINFLLARVKSNNLRAAAHLISALRSLDKNPHIAPIVIQSGVRAATAGSVHRNQPDVQLTLTNIWGDVTYSADKLALKAGGLSAIQRSNNIRTLVGPNERGAFKPHGKSAYQLSLRGPDGTLPACGHYELEVSGQWTNSAEKRTILGLTGVQLPLVVLVKPKVVGAMATLLDAAHEHHIADIKFQPGQQYTAATPDGAINIDHGQQLLVNIGLTEDSDTKTPLTAHQVFLQLTHQETKQAITFVLDESSDSKIVDAKSYRIRLANVHLHFTGPTHSDSAKRTAASVDISRQRSPSTAGMKRASGPSSLIGTGPTKAKPGIEHMFRPADKRAPRPLAWAFTIACAVPLLGLLITWMILGFNLRNFHFGLSNLIFHGGLIAIFTLYYIYWCRLTMFTTLGYLVLLGIPTFLAGNRVLRAQVAARLTASTGAAKK</sequence>
<evidence type="ECO:0000259" key="14">
    <source>
        <dbReference type="Pfam" id="PF05817"/>
    </source>
</evidence>
<dbReference type="Pfam" id="PF25147">
    <property type="entry name" value="Ribophorin_II_C"/>
    <property type="match status" value="1"/>
</dbReference>
<dbReference type="GO" id="GO:0008250">
    <property type="term" value="C:oligosaccharyltransferase complex"/>
    <property type="evidence" value="ECO:0007669"/>
    <property type="project" value="UniProtKB-UniRule"/>
</dbReference>
<proteinExistence type="inferred from homology"/>
<feature type="domain" description="Ribophorin II N-terminal" evidence="14">
    <location>
        <begin position="245"/>
        <end position="307"/>
    </location>
</feature>
<name>A0A074Z7D9_OPIVI</name>
<feature type="signal peptide" evidence="12">
    <location>
        <begin position="1"/>
        <end position="22"/>
    </location>
</feature>
<evidence type="ECO:0000256" key="6">
    <source>
        <dbReference type="ARBA" id="ARBA00022692"/>
    </source>
</evidence>
<feature type="domain" description="Ribophorin II C-terminal" evidence="16">
    <location>
        <begin position="604"/>
        <end position="702"/>
    </location>
</feature>
<reference evidence="17 18" key="1">
    <citation type="submission" date="2013-11" db="EMBL/GenBank/DDBJ databases">
        <title>Opisthorchis viverrini - life in the bile duct.</title>
        <authorList>
            <person name="Young N.D."/>
            <person name="Nagarajan N."/>
            <person name="Lin S.J."/>
            <person name="Korhonen P.K."/>
            <person name="Jex A.R."/>
            <person name="Hall R.S."/>
            <person name="Safavi-Hemami H."/>
            <person name="Kaewkong W."/>
            <person name="Bertrand D."/>
            <person name="Gao S."/>
            <person name="Seet Q."/>
            <person name="Wongkham S."/>
            <person name="Teh B.T."/>
            <person name="Wongkham C."/>
            <person name="Intapan P.M."/>
            <person name="Maleewong W."/>
            <person name="Yang X."/>
            <person name="Hu M."/>
            <person name="Wang Z."/>
            <person name="Hofmann A."/>
            <person name="Sternberg P.W."/>
            <person name="Tan P."/>
            <person name="Wang J."/>
            <person name="Gasser R.B."/>
        </authorList>
    </citation>
    <scope>NUCLEOTIDE SEQUENCE [LARGE SCALE GENOMIC DNA]</scope>
</reference>
<evidence type="ECO:0000256" key="7">
    <source>
        <dbReference type="ARBA" id="ARBA00022729"/>
    </source>
</evidence>
<comment type="similarity">
    <text evidence="4 12">Belongs to the SWP1 family.</text>
</comment>
<evidence type="ECO:0000256" key="11">
    <source>
        <dbReference type="ARBA" id="ARBA00046750"/>
    </source>
</evidence>
<feature type="domain" description="Ribophorin II N-terminal" evidence="14">
    <location>
        <begin position="36"/>
        <end position="212"/>
    </location>
</feature>
<feature type="transmembrane region" description="Helical" evidence="12">
    <location>
        <begin position="615"/>
        <end position="639"/>
    </location>
</feature>
<keyword evidence="10 12" id="KW-0472">Membrane</keyword>
<dbReference type="OrthoDB" id="432292at2759"/>
<comment type="subunit">
    <text evidence="11">Component of the oligosaccharyltransferase (OST) complex. OST exists in two different complex forms which contain common core subunits RPN1, RPN2, OST48, OST4, DAD1 and TMEM258, either STT3A or STT3B as catalytic subunits, and form-specific accessory subunits. STT3A complex assembly occurs through the formation of 3 subcomplexes. Subcomplex 1 contains RPN1 and TMEM258, subcomplex 2 contains the STT3A-specific subunits STT3A, DC2/OSTC, and KCP2 as well as the core subunit OST4, and subcomplex 3 contains RPN2, DAD1, and OST48. The STT3A complex can form stable complexes with the Sec61 complex or with both the Sec61 and TRAP complexes. Interacts with DDI2. Interacts with TMEM35A/NACHO.</text>
</comment>
<dbReference type="UniPathway" id="UPA00378"/>
<dbReference type="AlphaFoldDB" id="A0A074Z7D9"/>
<feature type="transmembrane region" description="Helical" evidence="12">
    <location>
        <begin position="674"/>
        <end position="695"/>
    </location>
</feature>
<evidence type="ECO:0000259" key="16">
    <source>
        <dbReference type="Pfam" id="PF25147"/>
    </source>
</evidence>
<keyword evidence="8 12" id="KW-0256">Endoplasmic reticulum</keyword>
<dbReference type="RefSeq" id="XP_009174748.1">
    <property type="nucleotide sequence ID" value="XM_009176484.1"/>
</dbReference>